<dbReference type="Proteomes" id="UP001142078">
    <property type="component" value="Unassembled WGS sequence"/>
</dbReference>
<dbReference type="RefSeq" id="WP_042679199.1">
    <property type="nucleotide sequence ID" value="NZ_CABKTM010000012.1"/>
</dbReference>
<proteinExistence type="predicted"/>
<evidence type="ECO:0000313" key="2">
    <source>
        <dbReference type="Proteomes" id="UP001142078"/>
    </source>
</evidence>
<dbReference type="AlphaFoldDB" id="A0A9X2S7N0"/>
<name>A0A9X2S7N0_9FIRM</name>
<sequence>MEIKGFFNDIKSANDAIESLKKEGFENAYLDANDHYIGNRNIQTNLPGANGADSLSDLVLNSGSNDVDKDKAPLAAANPMVSGMSSFEEITDINCSVIVKTDETNSTKAKEIMENMGGITDDPNVSRNKAISKADIVLEKAIDNIKIDRKQ</sequence>
<reference evidence="1" key="1">
    <citation type="submission" date="2022-07" db="EMBL/GenBank/DDBJ databases">
        <title>Enhanced cultured diversity of the mouse gut microbiota enables custom-made synthetic communities.</title>
        <authorList>
            <person name="Afrizal A."/>
        </authorList>
    </citation>
    <scope>NUCLEOTIDE SEQUENCE</scope>
    <source>
        <strain evidence="1">DSM 29482</strain>
    </source>
</reference>
<gene>
    <name evidence="1" type="ORF">NSA23_09050</name>
</gene>
<evidence type="ECO:0000313" key="1">
    <source>
        <dbReference type="EMBL" id="MCR2044266.1"/>
    </source>
</evidence>
<dbReference type="EMBL" id="JANJZL010000005">
    <property type="protein sequence ID" value="MCR2044266.1"/>
    <property type="molecule type" value="Genomic_DNA"/>
</dbReference>
<protein>
    <submittedName>
        <fullName evidence="1">Uncharacterized protein</fullName>
    </submittedName>
</protein>
<keyword evidence="2" id="KW-1185">Reference proteome</keyword>
<comment type="caution">
    <text evidence="1">The sequence shown here is derived from an EMBL/GenBank/DDBJ whole genome shotgun (WGS) entry which is preliminary data.</text>
</comment>
<accession>A0A9X2S7N0</accession>
<organism evidence="1 2">
    <name type="scientific">Anaerosalibacter massiliensis</name>
    <dbReference type="NCBI Taxonomy" id="1347392"/>
    <lineage>
        <taxon>Bacteria</taxon>
        <taxon>Bacillati</taxon>
        <taxon>Bacillota</taxon>
        <taxon>Tissierellia</taxon>
        <taxon>Tissierellales</taxon>
        <taxon>Sporanaerobacteraceae</taxon>
        <taxon>Anaerosalibacter</taxon>
    </lineage>
</organism>